<dbReference type="SUPFAM" id="SSF88713">
    <property type="entry name" value="Glycoside hydrolase/deacetylase"/>
    <property type="match status" value="1"/>
</dbReference>
<comment type="caution">
    <text evidence="1">The sequence shown here is derived from an EMBL/GenBank/DDBJ whole genome shotgun (WGS) entry which is preliminary data.</text>
</comment>
<dbReference type="RefSeq" id="WP_155449792.1">
    <property type="nucleotide sequence ID" value="NZ_WNKT01000015.1"/>
</dbReference>
<accession>A0A6N8EFS6</accession>
<reference evidence="1 2" key="1">
    <citation type="submission" date="2019-11" db="EMBL/GenBank/DDBJ databases">
        <title>Whole-genome sequence of the anaerobic purple sulfur bacterium Allochromatium palmeri DSM 15591.</title>
        <authorList>
            <person name="Kyndt J.A."/>
            <person name="Meyer T.E."/>
        </authorList>
    </citation>
    <scope>NUCLEOTIDE SEQUENCE [LARGE SCALE GENOMIC DNA]</scope>
    <source>
        <strain evidence="1 2">DSM 15591</strain>
    </source>
</reference>
<dbReference type="AlphaFoldDB" id="A0A6N8EFS6"/>
<evidence type="ECO:0000313" key="2">
    <source>
        <dbReference type="Proteomes" id="UP000434044"/>
    </source>
</evidence>
<dbReference type="InterPro" id="IPR011330">
    <property type="entry name" value="Glyco_hydro/deAcase_b/a-brl"/>
</dbReference>
<dbReference type="Gene3D" id="3.20.20.370">
    <property type="entry name" value="Glycoside hydrolase/deacetylase"/>
    <property type="match status" value="1"/>
</dbReference>
<dbReference type="Proteomes" id="UP000434044">
    <property type="component" value="Unassembled WGS sequence"/>
</dbReference>
<evidence type="ECO:0000313" key="1">
    <source>
        <dbReference type="EMBL" id="MTW21204.1"/>
    </source>
</evidence>
<gene>
    <name evidence="1" type="ORF">GJ668_08840</name>
</gene>
<sequence>MLDVFFTVDTEIWCGAWDNLDRRFPEAYRRYVYGPTRQGEYGLPMTLRILNDHGLRGVFFVEPLFSLRFGAQPLQELVGLIRDAGHEVQLHLHTEWVDEAPQTPALPRVSQKMQYLRLFNLADQTALIRCGKDLLAGAGVTDPLTAFRAGGFAANLDTLRAVAVNSISFETSYNPAARIGVADIAPGRVLVQPESIAGVSVYPVTVFRDGLRGRLRHLQLTACSFREMAQVLNGAAEAGWRAVVIVSHNFELLNPAKDRRDPIVVRRLQQLCRFLDRHRDRFAVRGFTGLGSMAAKQVDLQPAPLHASPRATGQRYLEQAARRLL</sequence>
<dbReference type="CDD" id="cd10933">
    <property type="entry name" value="CE4_u9"/>
    <property type="match status" value="1"/>
</dbReference>
<name>A0A6N8EFS6_9GAMM</name>
<keyword evidence="2" id="KW-1185">Reference proteome</keyword>
<dbReference type="GO" id="GO:0005975">
    <property type="term" value="P:carbohydrate metabolic process"/>
    <property type="evidence" value="ECO:0007669"/>
    <property type="project" value="InterPro"/>
</dbReference>
<protein>
    <submittedName>
        <fullName evidence="1">Polysaccharide deacetylase</fullName>
    </submittedName>
</protein>
<dbReference type="OrthoDB" id="8597776at2"/>
<dbReference type="EMBL" id="WNKT01000015">
    <property type="protein sequence ID" value="MTW21204.1"/>
    <property type="molecule type" value="Genomic_DNA"/>
</dbReference>
<organism evidence="1 2">
    <name type="scientific">Allochromatium palmeri</name>
    <dbReference type="NCBI Taxonomy" id="231048"/>
    <lineage>
        <taxon>Bacteria</taxon>
        <taxon>Pseudomonadati</taxon>
        <taxon>Pseudomonadota</taxon>
        <taxon>Gammaproteobacteria</taxon>
        <taxon>Chromatiales</taxon>
        <taxon>Chromatiaceae</taxon>
        <taxon>Allochromatium</taxon>
    </lineage>
</organism>
<proteinExistence type="predicted"/>